<keyword evidence="2" id="KW-1185">Reference proteome</keyword>
<dbReference type="EMBL" id="JARRTL010000006">
    <property type="protein sequence ID" value="MEC0483915.1"/>
    <property type="molecule type" value="Genomic_DNA"/>
</dbReference>
<name>A0ABU6GYR8_9BACI</name>
<dbReference type="Proteomes" id="UP001341297">
    <property type="component" value="Unassembled WGS sequence"/>
</dbReference>
<evidence type="ECO:0000313" key="2">
    <source>
        <dbReference type="Proteomes" id="UP001341297"/>
    </source>
</evidence>
<protein>
    <submittedName>
        <fullName evidence="1">Uncharacterized protein</fullName>
    </submittedName>
</protein>
<comment type="caution">
    <text evidence="1">The sequence shown here is derived from an EMBL/GenBank/DDBJ whole genome shotgun (WGS) entry which is preliminary data.</text>
</comment>
<accession>A0ABU6GYR8</accession>
<reference evidence="1 2" key="1">
    <citation type="submission" date="2023-03" db="EMBL/GenBank/DDBJ databases">
        <title>Agriculturally important microbes genome sequencing.</title>
        <authorList>
            <person name="Dunlap C."/>
        </authorList>
    </citation>
    <scope>NUCLEOTIDE SEQUENCE [LARGE SCALE GENOMIC DNA]</scope>
    <source>
        <strain evidence="1 2">CBP-3203</strain>
    </source>
</reference>
<dbReference type="RefSeq" id="WP_156183618.1">
    <property type="nucleotide sequence ID" value="NZ_CP023481.1"/>
</dbReference>
<gene>
    <name evidence="1" type="ORF">P8828_03485</name>
</gene>
<evidence type="ECO:0000313" key="1">
    <source>
        <dbReference type="EMBL" id="MEC0483915.1"/>
    </source>
</evidence>
<organism evidence="1 2">
    <name type="scientific">Bacillus glycinifermentans</name>
    <dbReference type="NCBI Taxonomy" id="1664069"/>
    <lineage>
        <taxon>Bacteria</taxon>
        <taxon>Bacillati</taxon>
        <taxon>Bacillota</taxon>
        <taxon>Bacilli</taxon>
        <taxon>Bacillales</taxon>
        <taxon>Bacillaceae</taxon>
        <taxon>Bacillus</taxon>
    </lineage>
</organism>
<proteinExistence type="predicted"/>
<sequence>MSGSAGFATSLFGRSLGKRLVEALVSHPKLAGVCLMLGTDDAHGLANVD</sequence>